<dbReference type="PROSITE" id="PS00715">
    <property type="entry name" value="SIGMA70_1"/>
    <property type="match status" value="1"/>
</dbReference>
<dbReference type="GO" id="GO:0016987">
    <property type="term" value="F:sigma factor activity"/>
    <property type="evidence" value="ECO:0007669"/>
    <property type="project" value="UniProtKB-KW"/>
</dbReference>
<evidence type="ECO:0000256" key="5">
    <source>
        <dbReference type="RuleBase" id="RU362124"/>
    </source>
</evidence>
<proteinExistence type="inferred from homology"/>
<dbReference type="InterPro" id="IPR012845">
    <property type="entry name" value="RNA_pol_sigma_FliA_WhiG"/>
</dbReference>
<dbReference type="PIRSF" id="PIRSF000770">
    <property type="entry name" value="RNA_pol_sigma-SigE/K"/>
    <property type="match status" value="1"/>
</dbReference>
<keyword evidence="9" id="KW-1185">Reference proteome</keyword>
<dbReference type="GO" id="GO:0006352">
    <property type="term" value="P:DNA-templated transcription initiation"/>
    <property type="evidence" value="ECO:0007669"/>
    <property type="project" value="InterPro"/>
</dbReference>
<dbReference type="SUPFAM" id="SSF88946">
    <property type="entry name" value="Sigma2 domain of RNA polymerase sigma factors"/>
    <property type="match status" value="1"/>
</dbReference>
<dbReference type="PANTHER" id="PTHR30385:SF7">
    <property type="entry name" value="RNA POLYMERASE SIGMA FACTOR FLIA"/>
    <property type="match status" value="1"/>
</dbReference>
<evidence type="ECO:0000256" key="3">
    <source>
        <dbReference type="ARBA" id="ARBA00023125"/>
    </source>
</evidence>
<dbReference type="InterPro" id="IPR014284">
    <property type="entry name" value="RNA_pol_sigma-70_dom"/>
</dbReference>
<dbReference type="InterPro" id="IPR007627">
    <property type="entry name" value="RNA_pol_sigma70_r2"/>
</dbReference>
<keyword evidence="3 5" id="KW-0238">DNA-binding</keyword>
<reference evidence="8 9" key="1">
    <citation type="submission" date="2023-11" db="EMBL/GenBank/DDBJ databases">
        <title>Peredibacter starrii A3.12.</title>
        <authorList>
            <person name="Mitchell R.J."/>
        </authorList>
    </citation>
    <scope>NUCLEOTIDE SEQUENCE [LARGE SCALE GENOMIC DNA]</scope>
    <source>
        <strain evidence="8 9">A3.12</strain>
    </source>
</reference>
<accession>A0AAX4HN27</accession>
<dbReference type="NCBIfam" id="TIGR02937">
    <property type="entry name" value="sigma70-ECF"/>
    <property type="match status" value="1"/>
</dbReference>
<dbReference type="AlphaFoldDB" id="A0AAX4HN27"/>
<dbReference type="InterPro" id="IPR000943">
    <property type="entry name" value="RNA_pol_sigma70"/>
</dbReference>
<dbReference type="InterPro" id="IPR007624">
    <property type="entry name" value="RNA_pol_sigma70_r3"/>
</dbReference>
<keyword evidence="4 5" id="KW-0804">Transcription</keyword>
<comment type="function">
    <text evidence="5">Sigma factors are initiation factors that promote the attachment of RNA polymerase to specific initiation sites and are then released.</text>
</comment>
<dbReference type="CDD" id="cd06171">
    <property type="entry name" value="Sigma70_r4"/>
    <property type="match status" value="1"/>
</dbReference>
<name>A0AAX4HN27_9BACT</name>
<evidence type="ECO:0000256" key="4">
    <source>
        <dbReference type="ARBA" id="ARBA00023163"/>
    </source>
</evidence>
<gene>
    <name evidence="8" type="ORF">SOO65_18530</name>
</gene>
<dbReference type="Pfam" id="PF04542">
    <property type="entry name" value="Sigma70_r2"/>
    <property type="match status" value="1"/>
</dbReference>
<dbReference type="EMBL" id="CP139487">
    <property type="protein sequence ID" value="WPU64694.1"/>
    <property type="molecule type" value="Genomic_DNA"/>
</dbReference>
<dbReference type="PROSITE" id="PS00716">
    <property type="entry name" value="SIGMA70_2"/>
    <property type="match status" value="1"/>
</dbReference>
<keyword evidence="2 5" id="KW-0731">Sigma factor</keyword>
<dbReference type="RefSeq" id="WP_321393959.1">
    <property type="nucleotide sequence ID" value="NZ_CP139487.1"/>
</dbReference>
<evidence type="ECO:0000259" key="6">
    <source>
        <dbReference type="PROSITE" id="PS00715"/>
    </source>
</evidence>
<dbReference type="Gene3D" id="1.20.140.160">
    <property type="match status" value="1"/>
</dbReference>
<dbReference type="InterPro" id="IPR013324">
    <property type="entry name" value="RNA_pol_sigma_r3/r4-like"/>
</dbReference>
<dbReference type="PANTHER" id="PTHR30385">
    <property type="entry name" value="SIGMA FACTOR F FLAGELLAR"/>
    <property type="match status" value="1"/>
</dbReference>
<dbReference type="KEGG" id="psti:SOO65_18530"/>
<evidence type="ECO:0000256" key="2">
    <source>
        <dbReference type="ARBA" id="ARBA00023082"/>
    </source>
</evidence>
<dbReference type="Gene3D" id="1.10.1740.10">
    <property type="match status" value="1"/>
</dbReference>
<dbReference type="InterPro" id="IPR007630">
    <property type="entry name" value="RNA_pol_sigma70_r4"/>
</dbReference>
<evidence type="ECO:0000313" key="9">
    <source>
        <dbReference type="Proteomes" id="UP001324634"/>
    </source>
</evidence>
<evidence type="ECO:0000259" key="7">
    <source>
        <dbReference type="PROSITE" id="PS00716"/>
    </source>
</evidence>
<dbReference type="GO" id="GO:0003677">
    <property type="term" value="F:DNA binding"/>
    <property type="evidence" value="ECO:0007669"/>
    <property type="project" value="UniProtKB-KW"/>
</dbReference>
<dbReference type="InterPro" id="IPR013325">
    <property type="entry name" value="RNA_pol_sigma_r2"/>
</dbReference>
<dbReference type="PRINTS" id="PR00046">
    <property type="entry name" value="SIGMA70FCT"/>
</dbReference>
<dbReference type="GO" id="GO:0003899">
    <property type="term" value="F:DNA-directed RNA polymerase activity"/>
    <property type="evidence" value="ECO:0007669"/>
    <property type="project" value="InterPro"/>
</dbReference>
<organism evidence="8 9">
    <name type="scientific">Peredibacter starrii</name>
    <dbReference type="NCBI Taxonomy" id="28202"/>
    <lineage>
        <taxon>Bacteria</taxon>
        <taxon>Pseudomonadati</taxon>
        <taxon>Bdellovibrionota</taxon>
        <taxon>Bacteriovoracia</taxon>
        <taxon>Bacteriovoracales</taxon>
        <taxon>Bacteriovoracaceae</taxon>
        <taxon>Peredibacter</taxon>
    </lineage>
</organism>
<sequence length="261" mass="29744">MSSLTAKLKNLKDYRSTVDPKVKDEIILEYAPLVRYIAQKIASRLPPNIELDDMISCGVIGLMDAIEKFDPSRDNKFKTYAEFRIRGAILDELRSQDWVPRSVREKAKLVEKAYAKLEKDLGRPATDEEMCEHLQCSMDEFHELINKSKSVSLLNIEDAAAMSKGDKKLMVSLMETSRGANPQTAVGYKRAQEIIKEGIKALPEKQRLVLSLYYFEDLNLKEIGQVLDVTESRVSQLHTQAILKLKAKLRNQFESYEDLAS</sequence>
<keyword evidence="1 5" id="KW-0805">Transcription regulation</keyword>
<evidence type="ECO:0000313" key="8">
    <source>
        <dbReference type="EMBL" id="WPU64694.1"/>
    </source>
</evidence>
<feature type="domain" description="RNA polymerase sigma-70" evidence="6">
    <location>
        <begin position="53"/>
        <end position="66"/>
    </location>
</feature>
<evidence type="ECO:0000256" key="1">
    <source>
        <dbReference type="ARBA" id="ARBA00023015"/>
    </source>
</evidence>
<dbReference type="Proteomes" id="UP001324634">
    <property type="component" value="Chromosome"/>
</dbReference>
<dbReference type="SUPFAM" id="SSF88659">
    <property type="entry name" value="Sigma3 and sigma4 domains of RNA polymerase sigma factors"/>
    <property type="match status" value="2"/>
</dbReference>
<dbReference type="Pfam" id="PF04545">
    <property type="entry name" value="Sigma70_r4"/>
    <property type="match status" value="1"/>
</dbReference>
<dbReference type="NCBIfam" id="NF005413">
    <property type="entry name" value="PRK06986.1"/>
    <property type="match status" value="1"/>
</dbReference>
<dbReference type="NCBIfam" id="TIGR02479">
    <property type="entry name" value="FliA_WhiG"/>
    <property type="match status" value="1"/>
</dbReference>
<feature type="domain" description="RNA polymerase sigma-70" evidence="7">
    <location>
        <begin position="219"/>
        <end position="245"/>
    </location>
</feature>
<comment type="similarity">
    <text evidence="5">Belongs to the sigma-70 factor family.</text>
</comment>
<dbReference type="Pfam" id="PF04539">
    <property type="entry name" value="Sigma70_r3"/>
    <property type="match status" value="1"/>
</dbReference>
<protein>
    <recommendedName>
        <fullName evidence="5">RNA polymerase sigma factor</fullName>
    </recommendedName>
</protein>